<organism evidence="9 10">
    <name type="scientific">Sellimonas caecigallum</name>
    <dbReference type="NCBI Taxonomy" id="2592333"/>
    <lineage>
        <taxon>Bacteria</taxon>
        <taxon>Bacillati</taxon>
        <taxon>Bacillota</taxon>
        <taxon>Clostridia</taxon>
        <taxon>Lachnospirales</taxon>
        <taxon>Lachnospiraceae</taxon>
        <taxon>Sellimonas</taxon>
    </lineage>
</organism>
<keyword evidence="10" id="KW-1185">Reference proteome</keyword>
<feature type="transmembrane region" description="Helical" evidence="7">
    <location>
        <begin position="154"/>
        <end position="177"/>
    </location>
</feature>
<dbReference type="GO" id="GO:0016746">
    <property type="term" value="F:acyltransferase activity"/>
    <property type="evidence" value="ECO:0007669"/>
    <property type="project" value="UniProtKB-KW"/>
</dbReference>
<dbReference type="InterPro" id="IPR002656">
    <property type="entry name" value="Acyl_transf_3_dom"/>
</dbReference>
<evidence type="ECO:0000313" key="9">
    <source>
        <dbReference type="EMBL" id="MBY0758917.1"/>
    </source>
</evidence>
<gene>
    <name evidence="9" type="ORF">FLB61_07435</name>
</gene>
<feature type="domain" description="Acyltransferase 3" evidence="8">
    <location>
        <begin position="9"/>
        <end position="331"/>
    </location>
</feature>
<comment type="similarity">
    <text evidence="2">Belongs to the acyltransferase 3 family.</text>
</comment>
<dbReference type="EMBL" id="VIRV01000009">
    <property type="protein sequence ID" value="MBY0758917.1"/>
    <property type="molecule type" value="Genomic_DNA"/>
</dbReference>
<feature type="transmembrane region" description="Helical" evidence="7">
    <location>
        <begin position="81"/>
        <end position="99"/>
    </location>
</feature>
<feature type="transmembrane region" description="Helical" evidence="7">
    <location>
        <begin position="12"/>
        <end position="34"/>
    </location>
</feature>
<keyword evidence="3" id="KW-1003">Cell membrane</keyword>
<protein>
    <submittedName>
        <fullName evidence="9">Acyltransferase</fullName>
    </submittedName>
</protein>
<keyword evidence="4 7" id="KW-0812">Transmembrane</keyword>
<name>A0ABS7L7H3_9FIRM</name>
<evidence type="ECO:0000256" key="2">
    <source>
        <dbReference type="ARBA" id="ARBA00007400"/>
    </source>
</evidence>
<sequence length="344" mass="39085">MQDKKKRYIYIDVLNIFACLCVIFMHCNGIAHIYSDTRAWKESMAVETLAYWAVPVFFMISGATLLGYRDKYTTGVFFKKRILKTVIPFFIWILINLALKVATGKMEMEGGVRGIVNMFTNTTTEHVYWFFIPLFMVYLSLPVVSVLKDYKKLLVYMTAMAFLIYSVYPVTCTLLKIPINGYIQFPAAGGYLLFVLLGYLISTTEMSRKTRLLLYVLGIAGAVIRYGTTLVWSGRSGSLNQTFWGYMNFPSVFLAAAVFVAVKYMPWDKMLASEKAKKITASLAGTGFGVYLMHMIVYRTLQTMTGLSGTSYTWRFCMPFVIYGICVCIVLVLKKIPVLKHIVP</sequence>
<evidence type="ECO:0000313" key="10">
    <source>
        <dbReference type="Proteomes" id="UP000779049"/>
    </source>
</evidence>
<comment type="subcellular location">
    <subcellularLocation>
        <location evidence="1">Cell membrane</location>
        <topology evidence="1">Multi-pass membrane protein</topology>
    </subcellularLocation>
</comment>
<dbReference type="Pfam" id="PF01757">
    <property type="entry name" value="Acyl_transf_3"/>
    <property type="match status" value="1"/>
</dbReference>
<comment type="caution">
    <text evidence="9">The sequence shown here is derived from an EMBL/GenBank/DDBJ whole genome shotgun (WGS) entry which is preliminary data.</text>
</comment>
<evidence type="ECO:0000256" key="7">
    <source>
        <dbReference type="SAM" id="Phobius"/>
    </source>
</evidence>
<keyword evidence="5 7" id="KW-1133">Transmembrane helix</keyword>
<proteinExistence type="inferred from homology"/>
<evidence type="ECO:0000256" key="6">
    <source>
        <dbReference type="ARBA" id="ARBA00023136"/>
    </source>
</evidence>
<evidence type="ECO:0000256" key="4">
    <source>
        <dbReference type="ARBA" id="ARBA00022692"/>
    </source>
</evidence>
<dbReference type="RefSeq" id="WP_221919784.1">
    <property type="nucleotide sequence ID" value="NZ_CP173660.1"/>
</dbReference>
<keyword evidence="9" id="KW-0808">Transferase</keyword>
<keyword evidence="6 7" id="KW-0472">Membrane</keyword>
<dbReference type="PANTHER" id="PTHR40074:SF2">
    <property type="entry name" value="O-ACETYLTRANSFERASE WECH"/>
    <property type="match status" value="1"/>
</dbReference>
<accession>A0ABS7L7H3</accession>
<feature type="transmembrane region" description="Helical" evidence="7">
    <location>
        <begin position="244"/>
        <end position="262"/>
    </location>
</feature>
<dbReference type="PANTHER" id="PTHR40074">
    <property type="entry name" value="O-ACETYLTRANSFERASE WECH"/>
    <property type="match status" value="1"/>
</dbReference>
<feature type="transmembrane region" description="Helical" evidence="7">
    <location>
        <begin position="127"/>
        <end position="147"/>
    </location>
</feature>
<feature type="transmembrane region" description="Helical" evidence="7">
    <location>
        <begin position="313"/>
        <end position="333"/>
    </location>
</feature>
<evidence type="ECO:0000259" key="8">
    <source>
        <dbReference type="Pfam" id="PF01757"/>
    </source>
</evidence>
<dbReference type="Proteomes" id="UP000779049">
    <property type="component" value="Unassembled WGS sequence"/>
</dbReference>
<reference evidence="9 10" key="1">
    <citation type="journal article" date="2020" name="New Microbes New Infect">
        <title>Sellimonas caecigallum sp. nov., description and genome sequence of a new member of the Sellimonas genus isolated from the cecum of feral chicken.</title>
        <authorList>
            <person name="Wongkuna S."/>
            <person name="Ghimire S."/>
            <person name="Antony L."/>
            <person name="Chankhamhaengdecha S."/>
            <person name="Janvilisri T."/>
            <person name="Scaria J."/>
        </authorList>
    </citation>
    <scope>NUCLEOTIDE SEQUENCE [LARGE SCALE GENOMIC DNA]</scope>
    <source>
        <strain evidence="9 10">SW451</strain>
    </source>
</reference>
<evidence type="ECO:0000256" key="5">
    <source>
        <dbReference type="ARBA" id="ARBA00022989"/>
    </source>
</evidence>
<keyword evidence="9" id="KW-0012">Acyltransferase</keyword>
<feature type="transmembrane region" description="Helical" evidence="7">
    <location>
        <begin position="49"/>
        <end position="69"/>
    </location>
</feature>
<feature type="transmembrane region" description="Helical" evidence="7">
    <location>
        <begin position="283"/>
        <end position="301"/>
    </location>
</feature>
<feature type="transmembrane region" description="Helical" evidence="7">
    <location>
        <begin position="212"/>
        <end position="232"/>
    </location>
</feature>
<evidence type="ECO:0000256" key="3">
    <source>
        <dbReference type="ARBA" id="ARBA00022475"/>
    </source>
</evidence>
<evidence type="ECO:0000256" key="1">
    <source>
        <dbReference type="ARBA" id="ARBA00004651"/>
    </source>
</evidence>
<feature type="transmembrane region" description="Helical" evidence="7">
    <location>
        <begin position="183"/>
        <end position="200"/>
    </location>
</feature>